<evidence type="ECO:0000313" key="16">
    <source>
        <dbReference type="EMBL" id="PRP70749.1"/>
    </source>
</evidence>
<evidence type="ECO:0000259" key="15">
    <source>
        <dbReference type="PROSITE" id="PS50887"/>
    </source>
</evidence>
<dbReference type="Pfam" id="PF08447">
    <property type="entry name" value="PAS_3"/>
    <property type="match status" value="3"/>
</dbReference>
<feature type="domain" description="PAS" evidence="12">
    <location>
        <begin position="563"/>
        <end position="633"/>
    </location>
</feature>
<feature type="domain" description="PAC" evidence="13">
    <location>
        <begin position="759"/>
        <end position="812"/>
    </location>
</feature>
<dbReference type="Gene3D" id="3.30.450.20">
    <property type="entry name" value="PAS domain"/>
    <property type="match status" value="6"/>
</dbReference>
<feature type="domain" description="PAC" evidence="13">
    <location>
        <begin position="259"/>
        <end position="311"/>
    </location>
</feature>
<evidence type="ECO:0000259" key="13">
    <source>
        <dbReference type="PROSITE" id="PS50113"/>
    </source>
</evidence>
<dbReference type="Pfam" id="PF00563">
    <property type="entry name" value="EAL"/>
    <property type="match status" value="1"/>
</dbReference>
<evidence type="ECO:0000259" key="14">
    <source>
        <dbReference type="PROSITE" id="PS50883"/>
    </source>
</evidence>
<evidence type="ECO:0000256" key="7">
    <source>
        <dbReference type="ARBA" id="ARBA00022840"/>
    </source>
</evidence>
<proteinExistence type="predicted"/>
<feature type="domain" description="EAL" evidence="14">
    <location>
        <begin position="1108"/>
        <end position="1361"/>
    </location>
</feature>
<dbReference type="InterPro" id="IPR029787">
    <property type="entry name" value="Nucleotide_cyclase"/>
</dbReference>
<sequence>MLAMVVYAAFAWAWFALPDAWIHALGASRAFFIKEGLFLAVSLLLLLLALRSAPARQTDLPAWHVALAADLLPSRGSVRLAYLLAVLLTACIMALRATLSGVDAEQSMLILFILPIMLCANLGGLGPGLLATALAVTAFHSWPVLGGHAAQSWERHLQLVFLVLTGMSICLMGAILRHALSRVELNRRLLDAVVSSTSDAVFVKDVHGCYLLVNRAGLAFVGKNEPDVLGRDDYAVFDEGTARKLMAIDRAIMQSGRVLTQEESLTLQGGGDMVFLVTKGPVYAPDGRLVGLFGISRDITDQKRAEEALRISEAELQLAQQLAGLGSWSWDLRTGRHQWSAEIYRLFGLDGNGPPLDYAALQRFFTLDSWAQLSEATERCRLIGMGYECDLEVLRADGTSCWVTARGKAGRDEGGKVVVLYGTMQDITARKNMALQVKASEARLQLVVEATSDGFWDWDLRSDKVYRSPRYYEVTGTRAEDDSGDFRFFRQLIHPADLPFVLQAIEAHRRGKSPRIEVEFRLANQEHGVRWMQTRGRAVEWDERGAALRLVGNLSDITERKRADDDLRLVLNEAGEAIWVTDPDGFYIFANPAACRLTGHSLDELKGMQIRDLVAPESLPMLPGHLEQIASGAFLRSEWLLRQKKGGSICVDLATGRLKDGRYMAFGRDLTEQRRAEQALRSREQQLARVIEGSDQGFWDWNLKTGSFQVSPRWESMLGYGPGEMRITAENWYDHVHPDDAARAKESIQRNLRAESASHEVEIRCRTRAGDWRWILSRGRVVERDAAGQPLMMSGTHTDITERKVLEQAQKEAAAVFDSSYEGILMVSPDGVITKVNQAFSRITGYGAEEVIGRKPSMLSSGKQSNSFYEELWSSVKGHNFWRGELWNRRKNGELYAELLSISVVRDENGQVQHYIGIFSDITQLKVHEAELDRVAHFDPLTGVPNRRLLSDRLRQAIMRATRSGKSCAVCFLDLDGFKSVNDQYGHEVGDQLLVAVSGHLKSVLRGDDTLARLGGDEFVVLLSEVGSTEECMLVLDRILQAVAAPVPVGNITVNVTCSVGVSLYPQDNVDPDTLLRHADQAMYVAKEAGKNRYQLFDPESDRVAQEHRLFLELLSQALGRDEFALFYQPKVDLFDGEIIGVEALIRWHHPKRGLLAPAEFLPHLRGHELEGAFGQWVLDAALKQVSQWADAGFSIRISTNVSAHYLLSADFCDHLAQSLALYPNVPPDFLELEIQESAEADVEKTIETLRRCRQLGVHFALDDFGTGYASLNYLRRLPVETLKIDNSFIHDMLTSADDRHIVEGVIQLAAIFNRKVIAEGVETLEHGAALRALGCRYAQGFGIARPMEAAAVPDWCRHWRDDAVWRQLDPGAEGLDIQMK</sequence>
<evidence type="ECO:0000256" key="4">
    <source>
        <dbReference type="ARBA" id="ARBA00022692"/>
    </source>
</evidence>
<dbReference type="InterPro" id="IPR038318">
    <property type="entry name" value="KdpD_sf"/>
</dbReference>
<protein>
    <recommendedName>
        <fullName evidence="18">Histidine kinase</fullName>
    </recommendedName>
</protein>
<keyword evidence="5" id="KW-0547">Nucleotide-binding</keyword>
<evidence type="ECO:0000259" key="12">
    <source>
        <dbReference type="PROSITE" id="PS50112"/>
    </source>
</evidence>
<dbReference type="Gene3D" id="2.10.70.100">
    <property type="match status" value="2"/>
</dbReference>
<feature type="transmembrane region" description="Helical" evidence="11">
    <location>
        <begin position="36"/>
        <end position="53"/>
    </location>
</feature>
<gene>
    <name evidence="16" type="ORF">BUE93_10745</name>
</gene>
<dbReference type="GO" id="GO:0006355">
    <property type="term" value="P:regulation of DNA-templated transcription"/>
    <property type="evidence" value="ECO:0007669"/>
    <property type="project" value="InterPro"/>
</dbReference>
<keyword evidence="10 11" id="KW-0472">Membrane</keyword>
<feature type="domain" description="PAC" evidence="13">
    <location>
        <begin position="516"/>
        <end position="569"/>
    </location>
</feature>
<keyword evidence="8 11" id="KW-1133">Transmembrane helix</keyword>
<evidence type="ECO:0000256" key="3">
    <source>
        <dbReference type="ARBA" id="ARBA00022679"/>
    </source>
</evidence>
<dbReference type="PANTHER" id="PTHR44757">
    <property type="entry name" value="DIGUANYLATE CYCLASE DGCP"/>
    <property type="match status" value="1"/>
</dbReference>
<keyword evidence="7" id="KW-0067">ATP-binding</keyword>
<dbReference type="Pfam" id="PF13493">
    <property type="entry name" value="DUF4118"/>
    <property type="match status" value="1"/>
</dbReference>
<feature type="domain" description="PAS" evidence="12">
    <location>
        <begin position="809"/>
        <end position="854"/>
    </location>
</feature>
<dbReference type="CDD" id="cd00130">
    <property type="entry name" value="PAS"/>
    <property type="match status" value="5"/>
</dbReference>
<feature type="domain" description="GGDEF" evidence="15">
    <location>
        <begin position="966"/>
        <end position="1099"/>
    </location>
</feature>
<feature type="transmembrane region" description="Helical" evidence="11">
    <location>
        <begin position="111"/>
        <end position="139"/>
    </location>
</feature>
<keyword evidence="3" id="KW-0808">Transferase</keyword>
<dbReference type="GO" id="GO:0000160">
    <property type="term" value="P:phosphorelay signal transduction system"/>
    <property type="evidence" value="ECO:0007669"/>
    <property type="project" value="UniProtKB-KW"/>
</dbReference>
<evidence type="ECO:0008006" key="18">
    <source>
        <dbReference type="Google" id="ProtNLM"/>
    </source>
</evidence>
<dbReference type="InterPro" id="IPR000160">
    <property type="entry name" value="GGDEF_dom"/>
</dbReference>
<dbReference type="SMART" id="SM00052">
    <property type="entry name" value="EAL"/>
    <property type="match status" value="1"/>
</dbReference>
<feature type="transmembrane region" description="Helical" evidence="11">
    <location>
        <begin position="80"/>
        <end position="99"/>
    </location>
</feature>
<evidence type="ECO:0000256" key="10">
    <source>
        <dbReference type="ARBA" id="ARBA00023136"/>
    </source>
</evidence>
<dbReference type="InterPro" id="IPR000014">
    <property type="entry name" value="PAS"/>
</dbReference>
<dbReference type="SUPFAM" id="SSF55785">
    <property type="entry name" value="PYP-like sensor domain (PAS domain)"/>
    <property type="match status" value="6"/>
</dbReference>
<evidence type="ECO:0000256" key="2">
    <source>
        <dbReference type="ARBA" id="ARBA00022553"/>
    </source>
</evidence>
<dbReference type="InterPro" id="IPR035965">
    <property type="entry name" value="PAS-like_dom_sf"/>
</dbReference>
<dbReference type="SUPFAM" id="SSF55073">
    <property type="entry name" value="Nucleotide cyclase"/>
    <property type="match status" value="1"/>
</dbReference>
<dbReference type="CDD" id="cd01948">
    <property type="entry name" value="EAL"/>
    <property type="match status" value="1"/>
</dbReference>
<dbReference type="SMART" id="SM00267">
    <property type="entry name" value="GGDEF"/>
    <property type="match status" value="1"/>
</dbReference>
<dbReference type="InterPro" id="IPR052155">
    <property type="entry name" value="Biofilm_reg_signaling"/>
</dbReference>
<feature type="domain" description="PAC" evidence="13">
    <location>
        <begin position="882"/>
        <end position="934"/>
    </location>
</feature>
<dbReference type="InterPro" id="IPR001633">
    <property type="entry name" value="EAL_dom"/>
</dbReference>
<dbReference type="PROSITE" id="PS50887">
    <property type="entry name" value="GGDEF"/>
    <property type="match status" value="1"/>
</dbReference>
<dbReference type="InterPro" id="IPR043128">
    <property type="entry name" value="Rev_trsase/Diguanyl_cyclase"/>
</dbReference>
<dbReference type="PROSITE" id="PS50113">
    <property type="entry name" value="PAC"/>
    <property type="match status" value="5"/>
</dbReference>
<comment type="caution">
    <text evidence="16">The sequence shown here is derived from an EMBL/GenBank/DDBJ whole genome shotgun (WGS) entry which is preliminary data.</text>
</comment>
<feature type="domain" description="PAS" evidence="12">
    <location>
        <begin position="186"/>
        <end position="256"/>
    </location>
</feature>
<keyword evidence="4 11" id="KW-0812">Transmembrane</keyword>
<accession>A0A2S9X4U0</accession>
<feature type="domain" description="PAC" evidence="13">
    <location>
        <begin position="387"/>
        <end position="439"/>
    </location>
</feature>
<dbReference type="FunFam" id="3.30.70.270:FF:000001">
    <property type="entry name" value="Diguanylate cyclase domain protein"/>
    <property type="match status" value="1"/>
</dbReference>
<dbReference type="Pfam" id="PF08448">
    <property type="entry name" value="PAS_4"/>
    <property type="match status" value="1"/>
</dbReference>
<evidence type="ECO:0000256" key="5">
    <source>
        <dbReference type="ARBA" id="ARBA00022741"/>
    </source>
</evidence>
<dbReference type="InterPro" id="IPR000700">
    <property type="entry name" value="PAS-assoc_C"/>
</dbReference>
<dbReference type="Pfam" id="PF00990">
    <property type="entry name" value="GGDEF"/>
    <property type="match status" value="1"/>
</dbReference>
<dbReference type="Gene3D" id="3.20.20.450">
    <property type="entry name" value="EAL domain"/>
    <property type="match status" value="1"/>
</dbReference>
<dbReference type="Pfam" id="PF00989">
    <property type="entry name" value="PAS"/>
    <property type="match status" value="1"/>
</dbReference>
<dbReference type="InterPro" id="IPR013656">
    <property type="entry name" value="PAS_4"/>
</dbReference>
<dbReference type="InterPro" id="IPR035919">
    <property type="entry name" value="EAL_sf"/>
</dbReference>
<dbReference type="NCBIfam" id="TIGR00229">
    <property type="entry name" value="sensory_box"/>
    <property type="match status" value="5"/>
</dbReference>
<dbReference type="InterPro" id="IPR001610">
    <property type="entry name" value="PAC"/>
</dbReference>
<evidence type="ECO:0000256" key="8">
    <source>
        <dbReference type="ARBA" id="ARBA00022989"/>
    </source>
</evidence>
<dbReference type="CDD" id="cd01949">
    <property type="entry name" value="GGDEF"/>
    <property type="match status" value="1"/>
</dbReference>
<dbReference type="SMART" id="SM00091">
    <property type="entry name" value="PAS"/>
    <property type="match status" value="5"/>
</dbReference>
<feature type="domain" description="PAS" evidence="12">
    <location>
        <begin position="683"/>
        <end position="755"/>
    </location>
</feature>
<dbReference type="PROSITE" id="PS50883">
    <property type="entry name" value="EAL"/>
    <property type="match status" value="1"/>
</dbReference>
<feature type="domain" description="PAS" evidence="12">
    <location>
        <begin position="440"/>
        <end position="512"/>
    </location>
</feature>
<dbReference type="EMBL" id="MTBD01000025">
    <property type="protein sequence ID" value="PRP70749.1"/>
    <property type="molecule type" value="Genomic_DNA"/>
</dbReference>
<feature type="transmembrane region" description="Helical" evidence="11">
    <location>
        <begin position="159"/>
        <end position="180"/>
    </location>
</feature>
<dbReference type="Gene3D" id="3.30.70.270">
    <property type="match status" value="1"/>
</dbReference>
<organism evidence="16 17">
    <name type="scientific">Chromobacterium amazonense</name>
    <dbReference type="NCBI Taxonomy" id="1382803"/>
    <lineage>
        <taxon>Bacteria</taxon>
        <taxon>Pseudomonadati</taxon>
        <taxon>Pseudomonadota</taxon>
        <taxon>Betaproteobacteria</taxon>
        <taxon>Neisseriales</taxon>
        <taxon>Chromobacteriaceae</taxon>
        <taxon>Chromobacterium</taxon>
    </lineage>
</organism>
<evidence type="ECO:0000256" key="9">
    <source>
        <dbReference type="ARBA" id="ARBA00023012"/>
    </source>
</evidence>
<evidence type="ECO:0000256" key="6">
    <source>
        <dbReference type="ARBA" id="ARBA00022777"/>
    </source>
</evidence>
<evidence type="ECO:0000256" key="1">
    <source>
        <dbReference type="ARBA" id="ARBA00004141"/>
    </source>
</evidence>
<dbReference type="Pfam" id="PF13426">
    <property type="entry name" value="PAS_9"/>
    <property type="match status" value="1"/>
</dbReference>
<dbReference type="SUPFAM" id="SSF141868">
    <property type="entry name" value="EAL domain-like"/>
    <property type="match status" value="1"/>
</dbReference>
<name>A0A2S9X4U0_9NEIS</name>
<dbReference type="GO" id="GO:0005524">
    <property type="term" value="F:ATP binding"/>
    <property type="evidence" value="ECO:0007669"/>
    <property type="project" value="UniProtKB-KW"/>
</dbReference>
<dbReference type="InterPro" id="IPR013767">
    <property type="entry name" value="PAS_fold"/>
</dbReference>
<dbReference type="SMART" id="SM00086">
    <property type="entry name" value="PAC"/>
    <property type="match status" value="5"/>
</dbReference>
<dbReference type="InterPro" id="IPR013655">
    <property type="entry name" value="PAS_fold_3"/>
</dbReference>
<dbReference type="PANTHER" id="PTHR44757:SF2">
    <property type="entry name" value="BIOFILM ARCHITECTURE MAINTENANCE PROTEIN MBAA"/>
    <property type="match status" value="1"/>
</dbReference>
<keyword evidence="2" id="KW-0597">Phosphoprotein</keyword>
<reference evidence="16 17" key="1">
    <citation type="submission" date="2017-01" db="EMBL/GenBank/DDBJ databases">
        <title>New insights into the genetic diversity of Chromobacterium isolated from tropical freshwater lake.</title>
        <authorList>
            <person name="Santos A.B."/>
            <person name="Nascimento A.M."/>
            <person name="Da Silva P.C."/>
        </authorList>
    </citation>
    <scope>NUCLEOTIDE SEQUENCE [LARGE SCALE GENOMIC DNA]</scope>
    <source>
        <strain evidence="16 17">56AF</strain>
    </source>
</reference>
<dbReference type="Gene3D" id="1.20.120.620">
    <property type="entry name" value="Backbone structure of the membrane domain of e. Coli histidine kinase receptor kdpd"/>
    <property type="match status" value="1"/>
</dbReference>
<keyword evidence="9" id="KW-0902">Two-component regulatory system</keyword>
<dbReference type="GO" id="GO:0016020">
    <property type="term" value="C:membrane"/>
    <property type="evidence" value="ECO:0007669"/>
    <property type="project" value="UniProtKB-SubCell"/>
</dbReference>
<dbReference type="PROSITE" id="PS50112">
    <property type="entry name" value="PAS"/>
    <property type="match status" value="5"/>
</dbReference>
<comment type="subcellular location">
    <subcellularLocation>
        <location evidence="1">Membrane</location>
        <topology evidence="1">Multi-pass membrane protein</topology>
    </subcellularLocation>
</comment>
<feature type="transmembrane region" description="Helical" evidence="11">
    <location>
        <begin position="6"/>
        <end position="24"/>
    </location>
</feature>
<dbReference type="InterPro" id="IPR025201">
    <property type="entry name" value="KdpD_TM"/>
</dbReference>
<evidence type="ECO:0000256" key="11">
    <source>
        <dbReference type="SAM" id="Phobius"/>
    </source>
</evidence>
<dbReference type="Proteomes" id="UP000239469">
    <property type="component" value="Unassembled WGS sequence"/>
</dbReference>
<dbReference type="NCBIfam" id="TIGR00254">
    <property type="entry name" value="GGDEF"/>
    <property type="match status" value="1"/>
</dbReference>
<evidence type="ECO:0000313" key="17">
    <source>
        <dbReference type="Proteomes" id="UP000239469"/>
    </source>
</evidence>
<dbReference type="GO" id="GO:0016301">
    <property type="term" value="F:kinase activity"/>
    <property type="evidence" value="ECO:0007669"/>
    <property type="project" value="UniProtKB-KW"/>
</dbReference>
<keyword evidence="6" id="KW-0418">Kinase</keyword>